<protein>
    <submittedName>
        <fullName evidence="2">Uncharacterized protein</fullName>
    </submittedName>
</protein>
<organism evidence="2 3">
    <name type="scientific">Dreissena polymorpha</name>
    <name type="common">Zebra mussel</name>
    <name type="synonym">Mytilus polymorpha</name>
    <dbReference type="NCBI Taxonomy" id="45954"/>
    <lineage>
        <taxon>Eukaryota</taxon>
        <taxon>Metazoa</taxon>
        <taxon>Spiralia</taxon>
        <taxon>Lophotrochozoa</taxon>
        <taxon>Mollusca</taxon>
        <taxon>Bivalvia</taxon>
        <taxon>Autobranchia</taxon>
        <taxon>Heteroconchia</taxon>
        <taxon>Euheterodonta</taxon>
        <taxon>Imparidentia</taxon>
        <taxon>Neoheterodontei</taxon>
        <taxon>Myida</taxon>
        <taxon>Dreissenoidea</taxon>
        <taxon>Dreissenidae</taxon>
        <taxon>Dreissena</taxon>
    </lineage>
</organism>
<feature type="compositionally biased region" description="Polar residues" evidence="1">
    <location>
        <begin position="9"/>
        <end position="25"/>
    </location>
</feature>
<evidence type="ECO:0000313" key="3">
    <source>
        <dbReference type="Proteomes" id="UP000828390"/>
    </source>
</evidence>
<reference evidence="2" key="1">
    <citation type="journal article" date="2019" name="bioRxiv">
        <title>The Genome of the Zebra Mussel, Dreissena polymorpha: A Resource for Invasive Species Research.</title>
        <authorList>
            <person name="McCartney M.A."/>
            <person name="Auch B."/>
            <person name="Kono T."/>
            <person name="Mallez S."/>
            <person name="Zhang Y."/>
            <person name="Obille A."/>
            <person name="Becker A."/>
            <person name="Abrahante J.E."/>
            <person name="Garbe J."/>
            <person name="Badalamenti J.P."/>
            <person name="Herman A."/>
            <person name="Mangelson H."/>
            <person name="Liachko I."/>
            <person name="Sullivan S."/>
            <person name="Sone E.D."/>
            <person name="Koren S."/>
            <person name="Silverstein K.A.T."/>
            <person name="Beckman K.B."/>
            <person name="Gohl D.M."/>
        </authorList>
    </citation>
    <scope>NUCLEOTIDE SEQUENCE</scope>
    <source>
        <strain evidence="2">Duluth1</strain>
        <tissue evidence="2">Whole animal</tissue>
    </source>
</reference>
<evidence type="ECO:0000256" key="1">
    <source>
        <dbReference type="SAM" id="MobiDB-lite"/>
    </source>
</evidence>
<dbReference type="EMBL" id="JAIWYP010000012">
    <property type="protein sequence ID" value="KAH3727091.1"/>
    <property type="molecule type" value="Genomic_DNA"/>
</dbReference>
<dbReference type="Proteomes" id="UP000828390">
    <property type="component" value="Unassembled WGS sequence"/>
</dbReference>
<comment type="caution">
    <text evidence="2">The sequence shown here is derived from an EMBL/GenBank/DDBJ whole genome shotgun (WGS) entry which is preliminary data.</text>
</comment>
<proteinExistence type="predicted"/>
<sequence length="67" mass="7670">MLYPDKNTTRSISYSPDNGSSQALTRRTQVRFLAQTMGVTMLTAIKLKLKNKRITKNPRIGFVLERL</sequence>
<accession>A0A9D4HQA2</accession>
<reference evidence="2" key="2">
    <citation type="submission" date="2020-11" db="EMBL/GenBank/DDBJ databases">
        <authorList>
            <person name="McCartney M.A."/>
            <person name="Auch B."/>
            <person name="Kono T."/>
            <person name="Mallez S."/>
            <person name="Becker A."/>
            <person name="Gohl D.M."/>
            <person name="Silverstein K.A.T."/>
            <person name="Koren S."/>
            <person name="Bechman K.B."/>
            <person name="Herman A."/>
            <person name="Abrahante J.E."/>
            <person name="Garbe J."/>
        </authorList>
    </citation>
    <scope>NUCLEOTIDE SEQUENCE</scope>
    <source>
        <strain evidence="2">Duluth1</strain>
        <tissue evidence="2">Whole animal</tissue>
    </source>
</reference>
<name>A0A9D4HQA2_DREPO</name>
<evidence type="ECO:0000313" key="2">
    <source>
        <dbReference type="EMBL" id="KAH3727091.1"/>
    </source>
</evidence>
<feature type="region of interest" description="Disordered" evidence="1">
    <location>
        <begin position="1"/>
        <end position="25"/>
    </location>
</feature>
<keyword evidence="3" id="KW-1185">Reference proteome</keyword>
<gene>
    <name evidence="2" type="ORF">DPMN_053018</name>
</gene>
<dbReference type="AlphaFoldDB" id="A0A9D4HQA2"/>